<protein>
    <submittedName>
        <fullName evidence="1">Uncharacterized protein</fullName>
    </submittedName>
</protein>
<reference evidence="1 2" key="1">
    <citation type="submission" date="2016-11" db="EMBL/GenBank/DDBJ databases">
        <authorList>
            <person name="Jaros S."/>
            <person name="Januszkiewicz K."/>
            <person name="Wedrychowicz H."/>
        </authorList>
    </citation>
    <scope>NUCLEOTIDE SEQUENCE [LARGE SCALE GENOMIC DNA]</scope>
    <source>
        <strain evidence="1 2">DSM 44523</strain>
    </source>
</reference>
<sequence length="68" mass="7019">MKARKVAGCHKDECPAVYITDQGTALAQGTPVQGVEGVSSGPGELVVELPLDVLREAVRALEEEGATA</sequence>
<dbReference type="STRING" id="2017.SAMN05444320_101984"/>
<dbReference type="AlphaFoldDB" id="A0A1M4W311"/>
<name>A0A1M4W311_STRHI</name>
<evidence type="ECO:0000313" key="2">
    <source>
        <dbReference type="Proteomes" id="UP000184501"/>
    </source>
</evidence>
<dbReference type="EMBL" id="FQVN01000001">
    <property type="protein sequence ID" value="SHE75596.1"/>
    <property type="molecule type" value="Genomic_DNA"/>
</dbReference>
<evidence type="ECO:0000313" key="1">
    <source>
        <dbReference type="EMBL" id="SHE75596.1"/>
    </source>
</evidence>
<organism evidence="1 2">
    <name type="scientific">Streptoalloteichus hindustanus</name>
    <dbReference type="NCBI Taxonomy" id="2017"/>
    <lineage>
        <taxon>Bacteria</taxon>
        <taxon>Bacillati</taxon>
        <taxon>Actinomycetota</taxon>
        <taxon>Actinomycetes</taxon>
        <taxon>Pseudonocardiales</taxon>
        <taxon>Pseudonocardiaceae</taxon>
        <taxon>Streptoalloteichus</taxon>
    </lineage>
</organism>
<proteinExistence type="predicted"/>
<dbReference type="Proteomes" id="UP000184501">
    <property type="component" value="Unassembled WGS sequence"/>
</dbReference>
<accession>A0A1M4W311</accession>
<keyword evidence="2" id="KW-1185">Reference proteome</keyword>
<gene>
    <name evidence="1" type="ORF">SAMN05444320_101984</name>
</gene>